<dbReference type="Proteomes" id="UP001589890">
    <property type="component" value="Unassembled WGS sequence"/>
</dbReference>
<evidence type="ECO:0000313" key="1">
    <source>
        <dbReference type="EMBL" id="MFC0628551.1"/>
    </source>
</evidence>
<dbReference type="EMBL" id="JBHLTC010000039">
    <property type="protein sequence ID" value="MFC0628551.1"/>
    <property type="molecule type" value="Genomic_DNA"/>
</dbReference>
<comment type="caution">
    <text evidence="1">The sequence shown here is derived from an EMBL/GenBank/DDBJ whole genome shotgun (WGS) entry which is preliminary data.</text>
</comment>
<gene>
    <name evidence="1" type="ORF">ACFFGN_31065</name>
</gene>
<name>A0ABV6QX31_9ACTN</name>
<dbReference type="RefSeq" id="WP_380055026.1">
    <property type="nucleotide sequence ID" value="NZ_JBHLTC010000039.1"/>
</dbReference>
<reference evidence="1 2" key="1">
    <citation type="submission" date="2024-09" db="EMBL/GenBank/DDBJ databases">
        <authorList>
            <person name="Sun Q."/>
            <person name="Mori K."/>
        </authorList>
    </citation>
    <scope>NUCLEOTIDE SEQUENCE [LARGE SCALE GENOMIC DNA]</scope>
    <source>
        <strain evidence="1 2">CGMCC 1.15906</strain>
    </source>
</reference>
<sequence length="75" mass="8357">MSTPEYCGVCLDDLLEHEPKSRHNDHGTVHAWCWSGLPRQDWHNRNKLAVTAGGTYRARYAPGGRTARKPAGLVS</sequence>
<proteinExistence type="predicted"/>
<keyword evidence="2" id="KW-1185">Reference proteome</keyword>
<evidence type="ECO:0000313" key="2">
    <source>
        <dbReference type="Proteomes" id="UP001589890"/>
    </source>
</evidence>
<accession>A0ABV6QX31</accession>
<organism evidence="1 2">
    <name type="scientific">Kribbella deserti</name>
    <dbReference type="NCBI Taxonomy" id="1926257"/>
    <lineage>
        <taxon>Bacteria</taxon>
        <taxon>Bacillati</taxon>
        <taxon>Actinomycetota</taxon>
        <taxon>Actinomycetes</taxon>
        <taxon>Propionibacteriales</taxon>
        <taxon>Kribbellaceae</taxon>
        <taxon>Kribbella</taxon>
    </lineage>
</organism>
<protein>
    <submittedName>
        <fullName evidence="1">Uncharacterized protein</fullName>
    </submittedName>
</protein>